<evidence type="ECO:0000256" key="5">
    <source>
        <dbReference type="SAM" id="SignalP"/>
    </source>
</evidence>
<dbReference type="EMBL" id="SOYY01000021">
    <property type="protein sequence ID" value="KAA0706069.1"/>
    <property type="molecule type" value="Genomic_DNA"/>
</dbReference>
<dbReference type="InterPro" id="IPR013783">
    <property type="entry name" value="Ig-like_fold"/>
</dbReference>
<evidence type="ECO:0000259" key="6">
    <source>
        <dbReference type="PROSITE" id="PS50835"/>
    </source>
</evidence>
<evidence type="ECO:0000313" key="7">
    <source>
        <dbReference type="EMBL" id="KAA0706069.1"/>
    </source>
</evidence>
<dbReference type="Pfam" id="PF13927">
    <property type="entry name" value="Ig_3"/>
    <property type="match status" value="3"/>
</dbReference>
<feature type="domain" description="Ig-like" evidence="6">
    <location>
        <begin position="211"/>
        <end position="279"/>
    </location>
</feature>
<reference evidence="7 8" key="1">
    <citation type="journal article" date="2019" name="Mol. Ecol. Resour.">
        <title>Chromosome-level genome assembly of Triplophysa tibetana, a fish adapted to the harsh high-altitude environment of the Tibetan Plateau.</title>
        <authorList>
            <person name="Yang X."/>
            <person name="Liu H."/>
            <person name="Ma Z."/>
            <person name="Zou Y."/>
            <person name="Zou M."/>
            <person name="Mao Y."/>
            <person name="Li X."/>
            <person name="Wang H."/>
            <person name="Chen T."/>
            <person name="Wang W."/>
            <person name="Yang R."/>
        </authorList>
    </citation>
    <scope>NUCLEOTIDE SEQUENCE [LARGE SCALE GENOMIC DNA]</scope>
    <source>
        <strain evidence="7">TTIB1903HZAU</strain>
        <tissue evidence="7">Muscle</tissue>
    </source>
</reference>
<dbReference type="SMART" id="SM00409">
    <property type="entry name" value="IG"/>
    <property type="match status" value="3"/>
</dbReference>
<feature type="region of interest" description="Disordered" evidence="3">
    <location>
        <begin position="411"/>
        <end position="440"/>
    </location>
</feature>
<evidence type="ECO:0000256" key="2">
    <source>
        <dbReference type="ARBA" id="ARBA00023157"/>
    </source>
</evidence>
<feature type="chain" id="PRO_5023054957" description="Ig-like domain-containing protein" evidence="5">
    <location>
        <begin position="22"/>
        <end position="440"/>
    </location>
</feature>
<keyword evidence="4" id="KW-0472">Membrane</keyword>
<dbReference type="InterPro" id="IPR050488">
    <property type="entry name" value="Ig_Fc_receptor"/>
</dbReference>
<dbReference type="SUPFAM" id="SSF48726">
    <property type="entry name" value="Immunoglobulin"/>
    <property type="match status" value="3"/>
</dbReference>
<dbReference type="GO" id="GO:0007166">
    <property type="term" value="P:cell surface receptor signaling pathway"/>
    <property type="evidence" value="ECO:0007669"/>
    <property type="project" value="TreeGrafter"/>
</dbReference>
<feature type="transmembrane region" description="Helical" evidence="4">
    <location>
        <begin position="313"/>
        <end position="334"/>
    </location>
</feature>
<protein>
    <recommendedName>
        <fullName evidence="6">Ig-like domain-containing protein</fullName>
    </recommendedName>
</protein>
<dbReference type="InterPro" id="IPR003598">
    <property type="entry name" value="Ig_sub2"/>
</dbReference>
<evidence type="ECO:0000256" key="4">
    <source>
        <dbReference type="SAM" id="Phobius"/>
    </source>
</evidence>
<keyword evidence="2" id="KW-1015">Disulfide bond</keyword>
<dbReference type="GO" id="GO:0009897">
    <property type="term" value="C:external side of plasma membrane"/>
    <property type="evidence" value="ECO:0007669"/>
    <property type="project" value="TreeGrafter"/>
</dbReference>
<name>A0A5A9NBB4_9TELE</name>
<dbReference type="GO" id="GO:0006955">
    <property type="term" value="P:immune response"/>
    <property type="evidence" value="ECO:0007669"/>
    <property type="project" value="TreeGrafter"/>
</dbReference>
<dbReference type="Gene3D" id="2.60.40.10">
    <property type="entry name" value="Immunoglobulins"/>
    <property type="match status" value="3"/>
</dbReference>
<dbReference type="PANTHER" id="PTHR11481">
    <property type="entry name" value="IMMUNOGLOBULIN FC RECEPTOR"/>
    <property type="match status" value="1"/>
</dbReference>
<evidence type="ECO:0000256" key="1">
    <source>
        <dbReference type="ARBA" id="ARBA00022729"/>
    </source>
</evidence>
<feature type="signal peptide" evidence="5">
    <location>
        <begin position="1"/>
        <end position="21"/>
    </location>
</feature>
<keyword evidence="8" id="KW-1185">Reference proteome</keyword>
<dbReference type="InterPro" id="IPR007110">
    <property type="entry name" value="Ig-like_dom"/>
</dbReference>
<dbReference type="Proteomes" id="UP000324632">
    <property type="component" value="Chromosome 21"/>
</dbReference>
<keyword evidence="4" id="KW-1133">Transmembrane helix</keyword>
<dbReference type="GO" id="GO:0004888">
    <property type="term" value="F:transmembrane signaling receptor activity"/>
    <property type="evidence" value="ECO:0007669"/>
    <property type="project" value="TreeGrafter"/>
</dbReference>
<feature type="domain" description="Ig-like" evidence="6">
    <location>
        <begin position="25"/>
        <end position="106"/>
    </location>
</feature>
<feature type="compositionally biased region" description="Polar residues" evidence="3">
    <location>
        <begin position="343"/>
        <end position="358"/>
    </location>
</feature>
<accession>A0A5A9NBB4</accession>
<feature type="region of interest" description="Disordered" evidence="3">
    <location>
        <begin position="341"/>
        <end position="372"/>
    </location>
</feature>
<proteinExistence type="predicted"/>
<dbReference type="PROSITE" id="PS50835">
    <property type="entry name" value="IG_LIKE"/>
    <property type="match status" value="3"/>
</dbReference>
<organism evidence="7 8">
    <name type="scientific">Triplophysa tibetana</name>
    <dbReference type="NCBI Taxonomy" id="1572043"/>
    <lineage>
        <taxon>Eukaryota</taxon>
        <taxon>Metazoa</taxon>
        <taxon>Chordata</taxon>
        <taxon>Craniata</taxon>
        <taxon>Vertebrata</taxon>
        <taxon>Euteleostomi</taxon>
        <taxon>Actinopterygii</taxon>
        <taxon>Neopterygii</taxon>
        <taxon>Teleostei</taxon>
        <taxon>Ostariophysi</taxon>
        <taxon>Cypriniformes</taxon>
        <taxon>Nemacheilidae</taxon>
        <taxon>Triplophysa</taxon>
    </lineage>
</organism>
<sequence length="440" mass="49636">MEFRSLLLVLLMILNIQSRQTEDLPVVRVTPDTSVFTGETVTMKCEIEDQNRSVNMSFQWSNRRTSVFNSERYTVNTNTLTIRGVTQHDQDEFWCVQGHQSSAAVHVTVMDLPRATVRVTPDTSVFTGETVTLKCEIEEQYRSLDWRYLWYKDRTEVLSSERYTVNTNTLTISKVTQSDQSQFWCVTEIHGRPQTSQRISAVHLTVIGSKPKAELTSDTEGYVLTGNTVTLTCLMNQFTGWKFYWYKHKQNTEKKTTEGIYYSIHNVTVSDGGQYWCRAGRGNPVYYTNYSDVLWINVADSAASSSSSHGLKVGVAVGLSVMFMIIFLVLLLCYKTRKGKVSESPSGVSPQQNISQTSDQKHNEDGYTPLQSGNAHVYDSVNAADNKNTSTDNVSGAADLTYADIELKPKKEVKKNKEKKNKEKKDVASGSNDVIYAQIK</sequence>
<gene>
    <name evidence="7" type="ORF">E1301_Tti016831</name>
</gene>
<dbReference type="SMART" id="SM00408">
    <property type="entry name" value="IGc2"/>
    <property type="match status" value="3"/>
</dbReference>
<evidence type="ECO:0000313" key="8">
    <source>
        <dbReference type="Proteomes" id="UP000324632"/>
    </source>
</evidence>
<keyword evidence="4" id="KW-0812">Transmembrane</keyword>
<dbReference type="PANTHER" id="PTHR11481:SF64">
    <property type="entry name" value="FC RECEPTOR-LIKE PROTEIN 4"/>
    <property type="match status" value="1"/>
</dbReference>
<dbReference type="InterPro" id="IPR036179">
    <property type="entry name" value="Ig-like_dom_sf"/>
</dbReference>
<keyword evidence="1 5" id="KW-0732">Signal</keyword>
<comment type="caution">
    <text evidence="7">The sequence shown here is derived from an EMBL/GenBank/DDBJ whole genome shotgun (WGS) entry which is preliminary data.</text>
</comment>
<dbReference type="AlphaFoldDB" id="A0A5A9NBB4"/>
<dbReference type="InterPro" id="IPR003599">
    <property type="entry name" value="Ig_sub"/>
</dbReference>
<evidence type="ECO:0000256" key="3">
    <source>
        <dbReference type="SAM" id="MobiDB-lite"/>
    </source>
</evidence>
<feature type="domain" description="Ig-like" evidence="6">
    <location>
        <begin position="113"/>
        <end position="200"/>
    </location>
</feature>